<accession>A0A916T711</accession>
<dbReference type="SUPFAM" id="SSF46785">
    <property type="entry name" value="Winged helix' DNA-binding domain"/>
    <property type="match status" value="1"/>
</dbReference>
<comment type="caution">
    <text evidence="5">The sequence shown here is derived from an EMBL/GenBank/DDBJ whole genome shotgun (WGS) entry which is preliminary data.</text>
</comment>
<evidence type="ECO:0000256" key="3">
    <source>
        <dbReference type="ARBA" id="ARBA00023163"/>
    </source>
</evidence>
<dbReference type="AlphaFoldDB" id="A0A916T711"/>
<dbReference type="PROSITE" id="PS50995">
    <property type="entry name" value="HTH_MARR_2"/>
    <property type="match status" value="1"/>
</dbReference>
<keyword evidence="1" id="KW-0805">Transcription regulation</keyword>
<dbReference type="PANTHER" id="PTHR33164">
    <property type="entry name" value="TRANSCRIPTIONAL REGULATOR, MARR FAMILY"/>
    <property type="match status" value="1"/>
</dbReference>
<keyword evidence="3" id="KW-0804">Transcription</keyword>
<evidence type="ECO:0000256" key="1">
    <source>
        <dbReference type="ARBA" id="ARBA00023015"/>
    </source>
</evidence>
<dbReference type="Pfam" id="PF12802">
    <property type="entry name" value="MarR_2"/>
    <property type="match status" value="1"/>
</dbReference>
<evidence type="ECO:0000256" key="2">
    <source>
        <dbReference type="ARBA" id="ARBA00023125"/>
    </source>
</evidence>
<keyword evidence="6" id="KW-1185">Reference proteome</keyword>
<protein>
    <recommendedName>
        <fullName evidence="4">HTH marR-type domain-containing protein</fullName>
    </recommendedName>
</protein>
<evidence type="ECO:0000313" key="6">
    <source>
        <dbReference type="Proteomes" id="UP000605148"/>
    </source>
</evidence>
<reference evidence="5" key="2">
    <citation type="submission" date="2020-09" db="EMBL/GenBank/DDBJ databases">
        <authorList>
            <person name="Sun Q."/>
            <person name="Zhou Y."/>
        </authorList>
    </citation>
    <scope>NUCLEOTIDE SEQUENCE</scope>
    <source>
        <strain evidence="5">CGMCC 1.12426</strain>
    </source>
</reference>
<dbReference type="InterPro" id="IPR000835">
    <property type="entry name" value="HTH_MarR-typ"/>
</dbReference>
<evidence type="ECO:0000259" key="4">
    <source>
        <dbReference type="PROSITE" id="PS50995"/>
    </source>
</evidence>
<dbReference type="Proteomes" id="UP000605148">
    <property type="component" value="Unassembled WGS sequence"/>
</dbReference>
<dbReference type="Gene3D" id="1.10.10.10">
    <property type="entry name" value="Winged helix-like DNA-binding domain superfamily/Winged helix DNA-binding domain"/>
    <property type="match status" value="1"/>
</dbReference>
<reference evidence="5" key="1">
    <citation type="journal article" date="2014" name="Int. J. Syst. Evol. Microbiol.">
        <title>Complete genome sequence of Corynebacterium casei LMG S-19264T (=DSM 44701T), isolated from a smear-ripened cheese.</title>
        <authorList>
            <consortium name="US DOE Joint Genome Institute (JGI-PGF)"/>
            <person name="Walter F."/>
            <person name="Albersmeier A."/>
            <person name="Kalinowski J."/>
            <person name="Ruckert C."/>
        </authorList>
    </citation>
    <scope>NUCLEOTIDE SEQUENCE</scope>
    <source>
        <strain evidence="5">CGMCC 1.12426</strain>
    </source>
</reference>
<dbReference type="InterPro" id="IPR039422">
    <property type="entry name" value="MarR/SlyA-like"/>
</dbReference>
<keyword evidence="2" id="KW-0238">DNA-binding</keyword>
<dbReference type="PANTHER" id="PTHR33164:SF64">
    <property type="entry name" value="TRANSCRIPTIONAL REGULATOR SLYA"/>
    <property type="match status" value="1"/>
</dbReference>
<name>A0A916T711_9HYPH</name>
<evidence type="ECO:0000313" key="5">
    <source>
        <dbReference type="EMBL" id="GGB34077.1"/>
    </source>
</evidence>
<sequence>MERSTMAQAAGLEAGEPAAAFVDNYLSYLLAHASHLVSTQFHAHLRRYGVQVPAWRLLATLSEGDGKTIGHLARISLYNQPTTTKIVDRLEAEGLAERRRCETDRRRMLVYITQTGRDLVDELLRDAQAHEKRVLDGYTSEEVTLLKNVLRTLILRLEDDG</sequence>
<dbReference type="EMBL" id="BMFA01000001">
    <property type="protein sequence ID" value="GGB34077.1"/>
    <property type="molecule type" value="Genomic_DNA"/>
</dbReference>
<feature type="domain" description="HTH marR-type" evidence="4">
    <location>
        <begin position="23"/>
        <end position="155"/>
    </location>
</feature>
<dbReference type="GO" id="GO:0003700">
    <property type="term" value="F:DNA-binding transcription factor activity"/>
    <property type="evidence" value="ECO:0007669"/>
    <property type="project" value="InterPro"/>
</dbReference>
<dbReference type="SMART" id="SM00347">
    <property type="entry name" value="HTH_MARR"/>
    <property type="match status" value="1"/>
</dbReference>
<proteinExistence type="predicted"/>
<dbReference type="InterPro" id="IPR036388">
    <property type="entry name" value="WH-like_DNA-bd_sf"/>
</dbReference>
<dbReference type="RefSeq" id="WP_206668286.1">
    <property type="nucleotide sequence ID" value="NZ_BMFA01000001.1"/>
</dbReference>
<organism evidence="5 6">
    <name type="scientific">Roseibium aquae</name>
    <dbReference type="NCBI Taxonomy" id="1323746"/>
    <lineage>
        <taxon>Bacteria</taxon>
        <taxon>Pseudomonadati</taxon>
        <taxon>Pseudomonadota</taxon>
        <taxon>Alphaproteobacteria</taxon>
        <taxon>Hyphomicrobiales</taxon>
        <taxon>Stappiaceae</taxon>
        <taxon>Roseibium</taxon>
    </lineage>
</organism>
<dbReference type="InterPro" id="IPR036390">
    <property type="entry name" value="WH_DNA-bd_sf"/>
</dbReference>
<dbReference type="GO" id="GO:0006950">
    <property type="term" value="P:response to stress"/>
    <property type="evidence" value="ECO:0007669"/>
    <property type="project" value="TreeGrafter"/>
</dbReference>
<dbReference type="GO" id="GO:0003677">
    <property type="term" value="F:DNA binding"/>
    <property type="evidence" value="ECO:0007669"/>
    <property type="project" value="UniProtKB-KW"/>
</dbReference>
<gene>
    <name evidence="5" type="ORF">GCM10011316_02720</name>
</gene>